<dbReference type="RefSeq" id="WP_019920674.1">
    <property type="nucleotide sequence ID" value="NZ_CP140152.1"/>
</dbReference>
<evidence type="ECO:0000313" key="1">
    <source>
        <dbReference type="EMBL" id="WQH06669.1"/>
    </source>
</evidence>
<dbReference type="Proteomes" id="UP001326110">
    <property type="component" value="Chromosome"/>
</dbReference>
<reference evidence="1 2" key="1">
    <citation type="submission" date="2023-11" db="EMBL/GenBank/DDBJ databases">
        <title>MicrobeMod: A computational toolkit for identifying prokaryotic methylation and restriction-modification with nanopore sequencing.</title>
        <authorList>
            <person name="Crits-Christoph A."/>
            <person name="Kang S.C."/>
            <person name="Lee H."/>
            <person name="Ostrov N."/>
        </authorList>
    </citation>
    <scope>NUCLEOTIDE SEQUENCE [LARGE SCALE GENOMIC DNA]</scope>
    <source>
        <strain evidence="1 2">ATCC 25935</strain>
    </source>
</reference>
<gene>
    <name evidence="1" type="ORF">SR858_10200</name>
</gene>
<keyword evidence="2" id="KW-1185">Reference proteome</keyword>
<dbReference type="EMBL" id="CP140152">
    <property type="protein sequence ID" value="WQH06669.1"/>
    <property type="molecule type" value="Genomic_DNA"/>
</dbReference>
<protein>
    <submittedName>
        <fullName evidence="1">Uncharacterized protein</fullName>
    </submittedName>
</protein>
<organism evidence="1 2">
    <name type="scientific">Duganella zoogloeoides</name>
    <dbReference type="NCBI Taxonomy" id="75659"/>
    <lineage>
        <taxon>Bacteria</taxon>
        <taxon>Pseudomonadati</taxon>
        <taxon>Pseudomonadota</taxon>
        <taxon>Betaproteobacteria</taxon>
        <taxon>Burkholderiales</taxon>
        <taxon>Oxalobacteraceae</taxon>
        <taxon>Telluria group</taxon>
        <taxon>Duganella</taxon>
    </lineage>
</organism>
<accession>A0ABZ0Y483</accession>
<dbReference type="GeneID" id="43162534"/>
<evidence type="ECO:0000313" key="2">
    <source>
        <dbReference type="Proteomes" id="UP001326110"/>
    </source>
</evidence>
<sequence length="96" mass="10926">MNTPTYEYLLADIKRMAFATPEEAQHYLCQSRASVILAIRVTRAAFGLSLGQAKKVVDRHPVWHQKAVLGGRIQNVAMKVALRYGEQCEQRDLLQR</sequence>
<name>A0ABZ0Y483_9BURK</name>
<proteinExistence type="predicted"/>